<feature type="region of interest" description="Disordered" evidence="1">
    <location>
        <begin position="760"/>
        <end position="789"/>
    </location>
</feature>
<feature type="compositionally biased region" description="Basic and acidic residues" evidence="1">
    <location>
        <begin position="838"/>
        <end position="848"/>
    </location>
</feature>
<feature type="compositionally biased region" description="Basic and acidic residues" evidence="1">
    <location>
        <begin position="380"/>
        <end position="390"/>
    </location>
</feature>
<dbReference type="InterPro" id="IPR039895">
    <property type="entry name" value="COBL-like"/>
</dbReference>
<dbReference type="Proteomes" id="UP000007266">
    <property type="component" value="Linkage group 5"/>
</dbReference>
<dbReference type="InParanoid" id="D6WJP3"/>
<dbReference type="OMA" id="NDWSQST"/>
<feature type="compositionally biased region" description="Basic and acidic residues" evidence="1">
    <location>
        <begin position="435"/>
        <end position="454"/>
    </location>
</feature>
<feature type="region of interest" description="Disordered" evidence="1">
    <location>
        <begin position="1114"/>
        <end position="1136"/>
    </location>
</feature>
<dbReference type="HOGENOM" id="CLU_242818_0_0_1"/>
<feature type="region of interest" description="Disordered" evidence="1">
    <location>
        <begin position="557"/>
        <end position="587"/>
    </location>
</feature>
<sequence>MLQITEDTPPDMLAGAMDLTVHLPTGRTVKMSVERSTPMMDLLVQITINNHLQLSGYTLQVLGMAEHSDSVLPYKPNTPIGTLDTQHIRVVPKARTAPVPKNIPPGHQPFESTFRLKVHLPRNQLFVTRVGQSVHLGDIMKKVCEEKILDPLKYEFRHPGNLDEILDPKLTLSDYAITEIYLVQKGTASLNQAFSSGDIMALRKEEERKQMHTKTGGGVFNLIFRRGKSSTGSLSSDNRSISPTHSDDSRSVTPPAVQQQIITSQEPPERPKPPQRKRRPAPKPPQEKPKVENGLTICHSRNSSDSSGYHEASILSDNNTSLPRRPKSTMIEESQKTLGVHSHSTSNLSKMSAQSKSTSSLAVPSRKKKSAPPPPPPVLKPDHSDAKHQEPSPVVASQPCIVAQADGNGQVANTNPVPTPRTRTKITPHPRPRTIAHENKPQTTEDFKENEKITAEFCPVSETTDSTVASEDDLQVVDETREHHDKEEIASEPKTTEYCDIRAEKKETGNELLETKEHPNKYEDNLQVADEEIAGETPETREHCDELQADKNGIANEFRETKEREDNPLVVSEEITSETLETKEHRDIHEDIKGKASELAQLQKEGVDSFFKSLEKSKAPEIVALHPKPAKSGGSKSILDSYTRKRGFQIGSSLLDEENSNQKHSSGLSTPTSVSSALNAFDFVDEIEGLDVEMFTGSLSKNSKNKSVILNELHGMHELDSLKKSPSRGSLRSVNSLPGFTGTNMKKWSNVEELDEISLNSHGGKDESVASTANTSQPLSVQSLPEQKPKEVEEIVEPDWQYQLPSPPKAFRDSSPVTESIADSVVTSPELFEKLKAVKDTQSEKETASDATSMVSEDEKPILNKLSLENLEKRKSLVYNRELTTTLKEKNDTFSSSLQNFEETYNEVKRSSPKKVISTSTLPNFKITTYNNPKQKLDIFEDDTVRSNSDKSSKRNSYAEPTLERSYVGRSMENISFRKNSLGRSDDEYKFFKPPEPKGSSVFRSESFSREPMAWVPTKPVARSKSQVALNKYKDTKNLSKMDDENLTKSSSLFDVSGLQSLGVMRLIQTKLNTPNNSTEQLDHEKSSYQEQPEIKIEVQKPEEKQTTVKQYRPPSINMGTWSERPKVPVNVKDDPDYKSNTSKLIVNTINNDIKSHNSIEVRNKFNNGVSIKVNGVETQTPGNVVIKIGGPKPVFRKPLGNVNENQRPHSIAFGGDFDISRVPIVRSVEFKKPYKDVQNNNTSVTQINNNNNYKLNGWRQVVEEPPKPPPVESKPVFRVKSFVQNSAPVVRGFRGPSSFSTLPGKTAPLNFAVNAPIPFSQKNLRRTESSITKAPPPAPIMPKTVLGGNGGGDPRGELLQAIRDFGGKKGLRAAKA</sequence>
<dbReference type="STRING" id="7070.D6WJP3"/>
<evidence type="ECO:0008006" key="4">
    <source>
        <dbReference type="Google" id="ProtNLM"/>
    </source>
</evidence>
<name>D6WJP3_TRICA</name>
<gene>
    <name evidence="2" type="primary">AUGUSTUS-3.0.2_13028</name>
    <name evidence="2" type="ORF">TcasGA2_TC013028</name>
</gene>
<reference evidence="2 3" key="1">
    <citation type="journal article" date="2008" name="Nature">
        <title>The genome of the model beetle and pest Tribolium castaneum.</title>
        <authorList>
            <consortium name="Tribolium Genome Sequencing Consortium"/>
            <person name="Richards S."/>
            <person name="Gibbs R.A."/>
            <person name="Weinstock G.M."/>
            <person name="Brown S.J."/>
            <person name="Denell R."/>
            <person name="Beeman R.W."/>
            <person name="Gibbs R."/>
            <person name="Beeman R.W."/>
            <person name="Brown S.J."/>
            <person name="Bucher G."/>
            <person name="Friedrich M."/>
            <person name="Grimmelikhuijzen C.J."/>
            <person name="Klingler M."/>
            <person name="Lorenzen M."/>
            <person name="Richards S."/>
            <person name="Roth S."/>
            <person name="Schroder R."/>
            <person name="Tautz D."/>
            <person name="Zdobnov E.M."/>
            <person name="Muzny D."/>
            <person name="Gibbs R.A."/>
            <person name="Weinstock G.M."/>
            <person name="Attaway T."/>
            <person name="Bell S."/>
            <person name="Buhay C.J."/>
            <person name="Chandrabose M.N."/>
            <person name="Chavez D."/>
            <person name="Clerk-Blankenburg K.P."/>
            <person name="Cree A."/>
            <person name="Dao M."/>
            <person name="Davis C."/>
            <person name="Chacko J."/>
            <person name="Dinh H."/>
            <person name="Dugan-Rocha S."/>
            <person name="Fowler G."/>
            <person name="Garner T.T."/>
            <person name="Garnes J."/>
            <person name="Gnirke A."/>
            <person name="Hawes A."/>
            <person name="Hernandez J."/>
            <person name="Hines S."/>
            <person name="Holder M."/>
            <person name="Hume J."/>
            <person name="Jhangiani S.N."/>
            <person name="Joshi V."/>
            <person name="Khan Z.M."/>
            <person name="Jackson L."/>
            <person name="Kovar C."/>
            <person name="Kowis A."/>
            <person name="Lee S."/>
            <person name="Lewis L.R."/>
            <person name="Margolis J."/>
            <person name="Morgan M."/>
            <person name="Nazareth L.V."/>
            <person name="Nguyen N."/>
            <person name="Okwuonu G."/>
            <person name="Parker D."/>
            <person name="Richards S."/>
            <person name="Ruiz S.J."/>
            <person name="Santibanez J."/>
            <person name="Savard J."/>
            <person name="Scherer S.E."/>
            <person name="Schneider B."/>
            <person name="Sodergren E."/>
            <person name="Tautz D."/>
            <person name="Vattahil S."/>
            <person name="Villasana D."/>
            <person name="White C.S."/>
            <person name="Wright R."/>
            <person name="Park Y."/>
            <person name="Beeman R.W."/>
            <person name="Lord J."/>
            <person name="Oppert B."/>
            <person name="Lorenzen M."/>
            <person name="Brown S."/>
            <person name="Wang L."/>
            <person name="Savard J."/>
            <person name="Tautz D."/>
            <person name="Richards S."/>
            <person name="Weinstock G."/>
            <person name="Gibbs R.A."/>
            <person name="Liu Y."/>
            <person name="Worley K."/>
            <person name="Weinstock G."/>
            <person name="Elsik C.G."/>
            <person name="Reese J.T."/>
            <person name="Elhaik E."/>
            <person name="Landan G."/>
            <person name="Graur D."/>
            <person name="Arensburger P."/>
            <person name="Atkinson P."/>
            <person name="Beeman R.W."/>
            <person name="Beidler J."/>
            <person name="Brown S.J."/>
            <person name="Demuth J.P."/>
            <person name="Drury D.W."/>
            <person name="Du Y.Z."/>
            <person name="Fujiwara H."/>
            <person name="Lorenzen M."/>
            <person name="Maselli V."/>
            <person name="Osanai M."/>
            <person name="Park Y."/>
            <person name="Robertson H.M."/>
            <person name="Tu Z."/>
            <person name="Wang J.J."/>
            <person name="Wang S."/>
            <person name="Richards S."/>
            <person name="Song H."/>
            <person name="Zhang L."/>
            <person name="Sodergren E."/>
            <person name="Werner D."/>
            <person name="Stanke M."/>
            <person name="Morgenstern B."/>
            <person name="Solovyev V."/>
            <person name="Kosarev P."/>
            <person name="Brown G."/>
            <person name="Chen H.C."/>
            <person name="Ermolaeva O."/>
            <person name="Hlavina W."/>
            <person name="Kapustin Y."/>
            <person name="Kiryutin B."/>
            <person name="Kitts P."/>
            <person name="Maglott D."/>
            <person name="Pruitt K."/>
            <person name="Sapojnikov V."/>
            <person name="Souvorov A."/>
            <person name="Mackey A.J."/>
            <person name="Waterhouse R.M."/>
            <person name="Wyder S."/>
            <person name="Zdobnov E.M."/>
            <person name="Zdobnov E.M."/>
            <person name="Wyder S."/>
            <person name="Kriventseva E.V."/>
            <person name="Kadowaki T."/>
            <person name="Bork P."/>
            <person name="Aranda M."/>
            <person name="Bao R."/>
            <person name="Beermann A."/>
            <person name="Berns N."/>
            <person name="Bolognesi R."/>
            <person name="Bonneton F."/>
            <person name="Bopp D."/>
            <person name="Brown S.J."/>
            <person name="Bucher G."/>
            <person name="Butts T."/>
            <person name="Chaumot A."/>
            <person name="Denell R.E."/>
            <person name="Ferrier D.E."/>
            <person name="Friedrich M."/>
            <person name="Gordon C.M."/>
            <person name="Jindra M."/>
            <person name="Klingler M."/>
            <person name="Lan Q."/>
            <person name="Lattorff H.M."/>
            <person name="Laudet V."/>
            <person name="von Levetsow C."/>
            <person name="Liu Z."/>
            <person name="Lutz R."/>
            <person name="Lynch J.A."/>
            <person name="da Fonseca R.N."/>
            <person name="Posnien N."/>
            <person name="Reuter R."/>
            <person name="Roth S."/>
            <person name="Savard J."/>
            <person name="Schinko J.B."/>
            <person name="Schmitt C."/>
            <person name="Schoppmeier M."/>
            <person name="Schroder R."/>
            <person name="Shippy T.D."/>
            <person name="Simonnet F."/>
            <person name="Marques-Souza H."/>
            <person name="Tautz D."/>
            <person name="Tomoyasu Y."/>
            <person name="Trauner J."/>
            <person name="Van der Zee M."/>
            <person name="Vervoort M."/>
            <person name="Wittkopp N."/>
            <person name="Wimmer E.A."/>
            <person name="Yang X."/>
            <person name="Jones A.K."/>
            <person name="Sattelle D.B."/>
            <person name="Ebert P.R."/>
            <person name="Nelson D."/>
            <person name="Scott J.G."/>
            <person name="Beeman R.W."/>
            <person name="Muthukrishnan S."/>
            <person name="Kramer K.J."/>
            <person name="Arakane Y."/>
            <person name="Beeman R.W."/>
            <person name="Zhu Q."/>
            <person name="Hogenkamp D."/>
            <person name="Dixit R."/>
            <person name="Oppert B."/>
            <person name="Jiang H."/>
            <person name="Zou Z."/>
            <person name="Marshall J."/>
            <person name="Elpidina E."/>
            <person name="Vinokurov K."/>
            <person name="Oppert C."/>
            <person name="Zou Z."/>
            <person name="Evans J."/>
            <person name="Lu Z."/>
            <person name="Zhao P."/>
            <person name="Sumathipala N."/>
            <person name="Altincicek B."/>
            <person name="Vilcinskas A."/>
            <person name="Williams M."/>
            <person name="Hultmark D."/>
            <person name="Hetru C."/>
            <person name="Jiang H."/>
            <person name="Grimmelikhuijzen C.J."/>
            <person name="Hauser F."/>
            <person name="Cazzamali G."/>
            <person name="Williamson M."/>
            <person name="Park Y."/>
            <person name="Li B."/>
            <person name="Tanaka Y."/>
            <person name="Predel R."/>
            <person name="Neupert S."/>
            <person name="Schachtner J."/>
            <person name="Verleyen P."/>
            <person name="Raible F."/>
            <person name="Bork P."/>
            <person name="Friedrich M."/>
            <person name="Walden K.K."/>
            <person name="Robertson H.M."/>
            <person name="Angeli S."/>
            <person name="Foret S."/>
            <person name="Bucher G."/>
            <person name="Schuetz S."/>
            <person name="Maleszka R."/>
            <person name="Wimmer E.A."/>
            <person name="Beeman R.W."/>
            <person name="Lorenzen M."/>
            <person name="Tomoyasu Y."/>
            <person name="Miller S.C."/>
            <person name="Grossmann D."/>
            <person name="Bucher G."/>
        </authorList>
    </citation>
    <scope>NUCLEOTIDE SEQUENCE [LARGE SCALE GENOMIC DNA]</scope>
    <source>
        <strain evidence="2 3">Georgia GA2</strain>
    </source>
</reference>
<feature type="region of interest" description="Disordered" evidence="1">
    <location>
        <begin position="838"/>
        <end position="857"/>
    </location>
</feature>
<feature type="compositionally biased region" description="Basic and acidic residues" evidence="1">
    <location>
        <begin position="557"/>
        <end position="567"/>
    </location>
</feature>
<dbReference type="PANTHER" id="PTHR21557:SF2">
    <property type="entry name" value="CORDON-BLEU PROTEIN-LIKE 1"/>
    <property type="match status" value="1"/>
</dbReference>
<dbReference type="eggNOG" id="KOG3751">
    <property type="taxonomic scope" value="Eukaryota"/>
</dbReference>
<evidence type="ECO:0000313" key="2">
    <source>
        <dbReference type="EMBL" id="EFA03118.2"/>
    </source>
</evidence>
<feature type="region of interest" description="Disordered" evidence="1">
    <location>
        <begin position="229"/>
        <end position="501"/>
    </location>
</feature>
<evidence type="ECO:0000313" key="3">
    <source>
        <dbReference type="Proteomes" id="UP000007266"/>
    </source>
</evidence>
<accession>D6WJP3</accession>
<feature type="compositionally biased region" description="Basic and acidic residues" evidence="1">
    <location>
        <begin position="1124"/>
        <end position="1136"/>
    </location>
</feature>
<dbReference type="Gene3D" id="3.10.20.90">
    <property type="entry name" value="Phosphatidylinositol 3-kinase Catalytic Subunit, Chain A, domain 1"/>
    <property type="match status" value="1"/>
</dbReference>
<feature type="compositionally biased region" description="Low complexity" evidence="1">
    <location>
        <begin position="348"/>
        <end position="364"/>
    </location>
</feature>
<proteinExistence type="predicted"/>
<dbReference type="PANTHER" id="PTHR21557">
    <property type="entry name" value="CORDON-BLEU"/>
    <property type="match status" value="1"/>
</dbReference>
<organism evidence="2 3">
    <name type="scientific">Tribolium castaneum</name>
    <name type="common">Red flour beetle</name>
    <dbReference type="NCBI Taxonomy" id="7070"/>
    <lineage>
        <taxon>Eukaryota</taxon>
        <taxon>Metazoa</taxon>
        <taxon>Ecdysozoa</taxon>
        <taxon>Arthropoda</taxon>
        <taxon>Hexapoda</taxon>
        <taxon>Insecta</taxon>
        <taxon>Pterygota</taxon>
        <taxon>Neoptera</taxon>
        <taxon>Endopterygota</taxon>
        <taxon>Coleoptera</taxon>
        <taxon>Polyphaga</taxon>
        <taxon>Cucujiformia</taxon>
        <taxon>Tenebrionidae</taxon>
        <taxon>Tenebrionidae incertae sedis</taxon>
        <taxon>Tribolium</taxon>
    </lineage>
</organism>
<dbReference type="EMBL" id="KQ971343">
    <property type="protein sequence ID" value="EFA03118.2"/>
    <property type="molecule type" value="Genomic_DNA"/>
</dbReference>
<keyword evidence="3" id="KW-1185">Reference proteome</keyword>
<feature type="compositionally biased region" description="Basic and acidic residues" evidence="1">
    <location>
        <begin position="478"/>
        <end position="501"/>
    </location>
</feature>
<protein>
    <recommendedName>
        <fullName evidence="4">WH2 domain-containing protein</fullName>
    </recommendedName>
</protein>
<evidence type="ECO:0000256" key="1">
    <source>
        <dbReference type="SAM" id="MobiDB-lite"/>
    </source>
</evidence>
<feature type="region of interest" description="Disordered" evidence="1">
    <location>
        <begin position="1329"/>
        <end position="1357"/>
    </location>
</feature>
<feature type="compositionally biased region" description="Polar residues" evidence="1">
    <location>
        <begin position="229"/>
        <end position="244"/>
    </location>
</feature>
<feature type="compositionally biased region" description="Basic residues" evidence="1">
    <location>
        <begin position="422"/>
        <end position="434"/>
    </location>
</feature>
<feature type="compositionally biased region" description="Basic and acidic residues" evidence="1">
    <location>
        <begin position="942"/>
        <end position="953"/>
    </location>
</feature>
<dbReference type="GO" id="GO:0003785">
    <property type="term" value="F:actin monomer binding"/>
    <property type="evidence" value="ECO:0007669"/>
    <property type="project" value="InterPro"/>
</dbReference>
<reference evidence="2 3" key="2">
    <citation type="journal article" date="2010" name="Nucleic Acids Res.">
        <title>BeetleBase in 2010: revisions to provide comprehensive genomic information for Tribolium castaneum.</title>
        <authorList>
            <person name="Kim H.S."/>
            <person name="Murphy T."/>
            <person name="Xia J."/>
            <person name="Caragea D."/>
            <person name="Park Y."/>
            <person name="Beeman R.W."/>
            <person name="Lorenzen M.D."/>
            <person name="Butcher S."/>
            <person name="Manak J.R."/>
            <person name="Brown S.J."/>
        </authorList>
    </citation>
    <scope>GENOME REANNOTATION</scope>
    <source>
        <strain evidence="2 3">Georgia GA2</strain>
    </source>
</reference>
<feature type="region of interest" description="Disordered" evidence="1">
    <location>
        <begin position="942"/>
        <end position="962"/>
    </location>
</feature>
<feature type="compositionally biased region" description="Polar residues" evidence="1">
    <location>
        <begin position="769"/>
        <end position="785"/>
    </location>
</feature>